<evidence type="ECO:0000313" key="3">
    <source>
        <dbReference type="Proteomes" id="UP000177912"/>
    </source>
</evidence>
<dbReference type="SUPFAM" id="SSF143011">
    <property type="entry name" value="RelE-like"/>
    <property type="match status" value="1"/>
</dbReference>
<protein>
    <recommendedName>
        <fullName evidence="4">Plasmid stabilization protein</fullName>
    </recommendedName>
</protein>
<dbReference type="NCBIfam" id="TIGR02385">
    <property type="entry name" value="RelE_StbE"/>
    <property type="match status" value="1"/>
</dbReference>
<dbReference type="InterPro" id="IPR007712">
    <property type="entry name" value="RelE/ParE_toxin"/>
</dbReference>
<proteinExistence type="predicted"/>
<dbReference type="EMBL" id="MFEI01000040">
    <property type="protein sequence ID" value="OGE80114.1"/>
    <property type="molecule type" value="Genomic_DNA"/>
</dbReference>
<accession>A0A1F5NRD7</accession>
<dbReference type="InterPro" id="IPR035093">
    <property type="entry name" value="RelE/ParE_toxin_dom_sf"/>
</dbReference>
<dbReference type="Proteomes" id="UP000177912">
    <property type="component" value="Unassembled WGS sequence"/>
</dbReference>
<dbReference type="STRING" id="1817822.A2826_00850"/>
<organism evidence="2 3">
    <name type="scientific">Candidatus Doudnabacteria bacterium RIFCSPHIGHO2_01_FULL_43_23</name>
    <dbReference type="NCBI Taxonomy" id="1817822"/>
    <lineage>
        <taxon>Bacteria</taxon>
        <taxon>Candidatus Doudnaibacteriota</taxon>
    </lineage>
</organism>
<comment type="caution">
    <text evidence="2">The sequence shown here is derived from an EMBL/GenBank/DDBJ whole genome shotgun (WGS) entry which is preliminary data.</text>
</comment>
<name>A0A1F5NRD7_9BACT</name>
<evidence type="ECO:0008006" key="4">
    <source>
        <dbReference type="Google" id="ProtNLM"/>
    </source>
</evidence>
<evidence type="ECO:0000256" key="1">
    <source>
        <dbReference type="ARBA" id="ARBA00022649"/>
    </source>
</evidence>
<gene>
    <name evidence="2" type="ORF">A2826_00850</name>
</gene>
<reference evidence="2 3" key="1">
    <citation type="journal article" date="2016" name="Nat. Commun.">
        <title>Thousands of microbial genomes shed light on interconnected biogeochemical processes in an aquifer system.</title>
        <authorList>
            <person name="Anantharaman K."/>
            <person name="Brown C.T."/>
            <person name="Hug L.A."/>
            <person name="Sharon I."/>
            <person name="Castelle C.J."/>
            <person name="Probst A.J."/>
            <person name="Thomas B.C."/>
            <person name="Singh A."/>
            <person name="Wilkins M.J."/>
            <person name="Karaoz U."/>
            <person name="Brodie E.L."/>
            <person name="Williams K.H."/>
            <person name="Hubbard S.S."/>
            <person name="Banfield J.F."/>
        </authorList>
    </citation>
    <scope>NUCLEOTIDE SEQUENCE [LARGE SCALE GENOMIC DNA]</scope>
</reference>
<sequence length="84" mass="10230">MEIIFHTNFRKRFKKLPSRIQKQFYNRLEMFSRDKFQKILNNHPVEQVFPDCQSINITGDYRAIFKDHKHVIIFISIGTHSDLY</sequence>
<evidence type="ECO:0000313" key="2">
    <source>
        <dbReference type="EMBL" id="OGE80114.1"/>
    </source>
</evidence>
<dbReference type="AlphaFoldDB" id="A0A1F5NRD7"/>
<dbReference type="Gene3D" id="3.30.2310.20">
    <property type="entry name" value="RelE-like"/>
    <property type="match status" value="1"/>
</dbReference>
<keyword evidence="1" id="KW-1277">Toxin-antitoxin system</keyword>